<protein>
    <submittedName>
        <fullName evidence="2">Nuclear transport factor 2 family protein</fullName>
    </submittedName>
</protein>
<dbReference type="Gene3D" id="3.10.450.50">
    <property type="match status" value="1"/>
</dbReference>
<evidence type="ECO:0000313" key="2">
    <source>
        <dbReference type="EMBL" id="PCE40147.1"/>
    </source>
</evidence>
<proteinExistence type="predicted"/>
<accession>A0A2A4FPP7</accession>
<dbReference type="InterPro" id="IPR032710">
    <property type="entry name" value="NTF2-like_dom_sf"/>
</dbReference>
<evidence type="ECO:0000313" key="3">
    <source>
        <dbReference type="Proteomes" id="UP000218934"/>
    </source>
</evidence>
<reference evidence="2 3" key="1">
    <citation type="submission" date="2017-09" db="EMBL/GenBank/DDBJ databases">
        <title>The Catabolism of 3,6-Dichlorosalicylic acid is Initiated by the Cytochrome P450 Monooxygenase DsmABC in Rhizorhabdus dicambivorans Ndbn-20.</title>
        <authorList>
            <person name="Na L."/>
        </authorList>
    </citation>
    <scope>NUCLEOTIDE SEQUENCE [LARGE SCALE GENOMIC DNA]</scope>
    <source>
        <strain evidence="2 3">Ndbn-20m</strain>
    </source>
</reference>
<comment type="caution">
    <text evidence="2">The sequence shown here is derived from an EMBL/GenBank/DDBJ whole genome shotgun (WGS) entry which is preliminary data.</text>
</comment>
<dbReference type="AlphaFoldDB" id="A0A2A4FPP7"/>
<keyword evidence="3" id="KW-1185">Reference proteome</keyword>
<feature type="domain" description="SnoaL-like" evidence="1">
    <location>
        <begin position="24"/>
        <end position="169"/>
    </location>
</feature>
<dbReference type="InterPro" id="IPR037401">
    <property type="entry name" value="SnoaL-like"/>
</dbReference>
<organism evidence="2 3">
    <name type="scientific">Rhizorhabdus dicambivorans</name>
    <dbReference type="NCBI Taxonomy" id="1850238"/>
    <lineage>
        <taxon>Bacteria</taxon>
        <taxon>Pseudomonadati</taxon>
        <taxon>Pseudomonadota</taxon>
        <taxon>Alphaproteobacteria</taxon>
        <taxon>Sphingomonadales</taxon>
        <taxon>Sphingomonadaceae</taxon>
        <taxon>Rhizorhabdus</taxon>
    </lineage>
</organism>
<evidence type="ECO:0000259" key="1">
    <source>
        <dbReference type="Pfam" id="PF13577"/>
    </source>
</evidence>
<name>A0A2A4FPP7_9SPHN</name>
<gene>
    <name evidence="2" type="ORF">COO09_21825</name>
</gene>
<dbReference type="Pfam" id="PF13577">
    <property type="entry name" value="SnoaL_4"/>
    <property type="match status" value="1"/>
</dbReference>
<dbReference type="Proteomes" id="UP000218934">
    <property type="component" value="Unassembled WGS sequence"/>
</dbReference>
<sequence>MLAFLQNRPHCALLRYLFMAMTLEELSDREEIRQVIYRWFRGLDRLDLDLLHASFWADGEFDGGPNTGPSAEFIPAMFGENGRVRKMFAMTSHYMMNLLIDWRGRHAITETYAVAYHRLAKGREAIEKAIGTTRFAELGGDADREYQFILGLRYADRFEKRGGVWKIARKKLILEWSSVAPYAGLPDGEGVHSYARLRGQRGAADESYRWLDALVEGSPGALPVDHAACARQTPHDDN</sequence>
<dbReference type="OrthoDB" id="7425929at2"/>
<dbReference type="RefSeq" id="WP_083215777.1">
    <property type="nucleotide sequence ID" value="NZ_CP023449.1"/>
</dbReference>
<dbReference type="KEGG" id="rdi:CMV14_19530"/>
<dbReference type="EMBL" id="NWUF01000034">
    <property type="protein sequence ID" value="PCE40147.1"/>
    <property type="molecule type" value="Genomic_DNA"/>
</dbReference>
<dbReference type="SUPFAM" id="SSF54427">
    <property type="entry name" value="NTF2-like"/>
    <property type="match status" value="1"/>
</dbReference>